<dbReference type="GeneID" id="26887662"/>
<evidence type="ECO:0000313" key="1">
    <source>
        <dbReference type="EMBL" id="ALG96911.1"/>
    </source>
</evidence>
<evidence type="ECO:0000313" key="2">
    <source>
        <dbReference type="Proteomes" id="UP000202190"/>
    </source>
</evidence>
<accession>A0A0N9PB55</accession>
<reference evidence="1 2" key="1">
    <citation type="journal article" date="2015" name="Environ. Microbiol.">
        <title>Novel viral genomes identified from six metagenomes reveal wide distribution of archaeal viruses and high viral diversity in terrestrial hot springs.</title>
        <authorList>
            <person name="Gudbergsdottir S.R."/>
            <person name="Menzel P."/>
            <person name="Krogh A."/>
            <person name="Young M."/>
            <person name="Peng X."/>
        </authorList>
    </citation>
    <scope>NUCLEOTIDE SEQUENCE [LARGE SCALE GENOMIC DNA]</scope>
    <source>
        <strain evidence="1 2">ARV2</strain>
    </source>
</reference>
<dbReference type="Proteomes" id="UP000202190">
    <property type="component" value="Segment"/>
</dbReference>
<dbReference type="EMBL" id="KP282675">
    <property type="protein sequence ID" value="ALG96911.1"/>
    <property type="molecule type" value="Genomic_DNA"/>
</dbReference>
<organism evidence="1 2">
    <name type="scientific">Acidianus rod-shaped virus 2</name>
    <dbReference type="NCBI Taxonomy" id="1732175"/>
    <lineage>
        <taxon>Viruses</taxon>
        <taxon>Adnaviria</taxon>
        <taxon>Zilligvirae</taxon>
        <taxon>Taleaviricota</taxon>
        <taxon>Tokiviricetes</taxon>
        <taxon>Ligamenvirales</taxon>
        <taxon>Rudiviridae</taxon>
        <taxon>Hoswirudivirus</taxon>
        <taxon>Hoswirudivirus pozzuoliense</taxon>
        <taxon>Hoswirudivirus ARV2</taxon>
    </lineage>
</organism>
<protein>
    <submittedName>
        <fullName evidence="1">Uncharacterized protein</fullName>
    </submittedName>
</protein>
<keyword evidence="2" id="KW-1185">Reference proteome</keyword>
<dbReference type="KEGG" id="vg:26887662"/>
<dbReference type="RefSeq" id="YP_009230252.1">
    <property type="nucleotide sequence ID" value="NC_029314.1"/>
</dbReference>
<name>A0A0N9PB55_9VIRU</name>
<proteinExistence type="predicted"/>
<sequence length="198" mass="23452">MIYWYKRIHGANQKELFLYGQKGDQIVERMHIVAEGPISEWEIAPEGKVYVFYPHKVRSYQLQQFGVSSKHDFIYQNPLRIAKIVMENYQDWMPGEVFVEDWTYSKFRLILMKIANCKFVDGNENGQMEDQRTHYPTFDLIGKYQIIQVPERIAEQYIYAEPPPDVVGIVIKEDSMITYSCYSIGLPPGIYLMYYARY</sequence>